<dbReference type="SUPFAM" id="SSF51658">
    <property type="entry name" value="Xylose isomerase-like"/>
    <property type="match status" value="1"/>
</dbReference>
<dbReference type="PANTHER" id="PTHR12110:SF21">
    <property type="entry name" value="XYLOSE ISOMERASE-LIKE TIM BARREL DOMAIN-CONTAINING PROTEIN"/>
    <property type="match status" value="1"/>
</dbReference>
<dbReference type="GO" id="GO:0016853">
    <property type="term" value="F:isomerase activity"/>
    <property type="evidence" value="ECO:0007669"/>
    <property type="project" value="UniProtKB-KW"/>
</dbReference>
<accession>A0A7V3YGM5</accession>
<name>A0A7V3YGM5_9BACT</name>
<evidence type="ECO:0000259" key="1">
    <source>
        <dbReference type="Pfam" id="PF01261"/>
    </source>
</evidence>
<gene>
    <name evidence="2" type="ORF">ENV30_05460</name>
</gene>
<evidence type="ECO:0000313" key="2">
    <source>
        <dbReference type="EMBL" id="HGI30739.1"/>
    </source>
</evidence>
<organism evidence="2">
    <name type="scientific">Candidatus Caldatribacterium californiense</name>
    <dbReference type="NCBI Taxonomy" id="1454726"/>
    <lineage>
        <taxon>Bacteria</taxon>
        <taxon>Pseudomonadati</taxon>
        <taxon>Atribacterota</taxon>
        <taxon>Atribacteria</taxon>
        <taxon>Atribacterales</taxon>
        <taxon>Candidatus Caldatribacteriaceae</taxon>
        <taxon>Candidatus Caldatribacterium</taxon>
    </lineage>
</organism>
<keyword evidence="2" id="KW-0413">Isomerase</keyword>
<feature type="domain" description="Xylose isomerase-like TIM barrel" evidence="1">
    <location>
        <begin position="19"/>
        <end position="282"/>
    </location>
</feature>
<comment type="caution">
    <text evidence="2">The sequence shown here is derived from an EMBL/GenBank/DDBJ whole genome shotgun (WGS) entry which is preliminary data.</text>
</comment>
<dbReference type="EMBL" id="DTFV01000076">
    <property type="protein sequence ID" value="HGI30739.1"/>
    <property type="molecule type" value="Genomic_DNA"/>
</dbReference>
<dbReference type="Gene3D" id="3.20.20.150">
    <property type="entry name" value="Divalent-metal-dependent TIM barrel enzymes"/>
    <property type="match status" value="1"/>
</dbReference>
<dbReference type="InterPro" id="IPR036237">
    <property type="entry name" value="Xyl_isomerase-like_sf"/>
</dbReference>
<dbReference type="InterPro" id="IPR013022">
    <property type="entry name" value="Xyl_isomerase-like_TIM-brl"/>
</dbReference>
<protein>
    <submittedName>
        <fullName evidence="2">Sugar phosphate isomerase/epimerase</fullName>
    </submittedName>
</protein>
<dbReference type="AlphaFoldDB" id="A0A7V3YGM5"/>
<sequence>MKLGFMTACLPEMSLEELVAWASRNGFQMLEVACWPKVYEKRRYAGTQHIDVASLTEEEAARIRELFASHGLAISSLGYYPNNLDPNLENRRFYHEHLKKVIKAAQMLGVPVVGTFVGRDPRMNVEEALEEFRKVFPDLVKFAEDHGVKLAIENCPMLYTLDRWPGGTNLATTPYIWERMFEAIPSSSFGLNLDPSHLIWQQIDYVRAVYDFREKIFHVHAKDTKILWDKLYEVGIFGFGWYVNKVAGTGDIDWSAFLTALHEVGYDYVVSIEHEDRSFEKDTESKLRGIILAKKLLEPYIV</sequence>
<reference evidence="2" key="1">
    <citation type="journal article" date="2020" name="mSystems">
        <title>Genome- and Community-Level Interaction Insights into Carbon Utilization and Element Cycling Functions of Hydrothermarchaeota in Hydrothermal Sediment.</title>
        <authorList>
            <person name="Zhou Z."/>
            <person name="Liu Y."/>
            <person name="Xu W."/>
            <person name="Pan J."/>
            <person name="Luo Z.H."/>
            <person name="Li M."/>
        </authorList>
    </citation>
    <scope>NUCLEOTIDE SEQUENCE [LARGE SCALE GENOMIC DNA]</scope>
    <source>
        <strain evidence="2">SpSt-747</strain>
    </source>
</reference>
<dbReference type="Pfam" id="PF01261">
    <property type="entry name" value="AP_endonuc_2"/>
    <property type="match status" value="1"/>
</dbReference>
<dbReference type="InterPro" id="IPR050312">
    <property type="entry name" value="IolE/XylAMocC-like"/>
</dbReference>
<dbReference type="PANTHER" id="PTHR12110">
    <property type="entry name" value="HYDROXYPYRUVATE ISOMERASE"/>
    <property type="match status" value="1"/>
</dbReference>
<proteinExistence type="predicted"/>